<evidence type="ECO:0000256" key="6">
    <source>
        <dbReference type="ARBA" id="ARBA00022723"/>
    </source>
</evidence>
<dbReference type="Proteomes" id="UP000262195">
    <property type="component" value="Unassembled WGS sequence"/>
</dbReference>
<feature type="binding site" evidence="12">
    <location>
        <position position="10"/>
    </location>
    <ligand>
        <name>ATP</name>
        <dbReference type="ChEBI" id="CHEBI:30616"/>
    </ligand>
</feature>
<evidence type="ECO:0000313" key="17">
    <source>
        <dbReference type="Proteomes" id="UP000262195"/>
    </source>
</evidence>
<dbReference type="InterPro" id="IPR023005">
    <property type="entry name" value="Nucleoside_diP_kinase_AS"/>
</dbReference>
<dbReference type="PANTHER" id="PTHR11349">
    <property type="entry name" value="NUCLEOSIDE DIPHOSPHATE KINASE"/>
    <property type="match status" value="1"/>
</dbReference>
<feature type="binding site" evidence="12">
    <location>
        <position position="58"/>
    </location>
    <ligand>
        <name>ATP</name>
        <dbReference type="ChEBI" id="CHEBI:30616"/>
    </ligand>
</feature>
<dbReference type="InterPro" id="IPR034907">
    <property type="entry name" value="NDK-like_dom"/>
</dbReference>
<dbReference type="GO" id="GO:0046872">
    <property type="term" value="F:metal ion binding"/>
    <property type="evidence" value="ECO:0007669"/>
    <property type="project" value="UniProtKB-KW"/>
</dbReference>
<dbReference type="Pfam" id="PF00334">
    <property type="entry name" value="NDK"/>
    <property type="match status" value="1"/>
</dbReference>
<dbReference type="EMBL" id="DQHO01000005">
    <property type="protein sequence ID" value="HCS93244.1"/>
    <property type="molecule type" value="Genomic_DNA"/>
</dbReference>
<dbReference type="GO" id="GO:0006228">
    <property type="term" value="P:UTP biosynthetic process"/>
    <property type="evidence" value="ECO:0007669"/>
    <property type="project" value="InterPro"/>
</dbReference>
<dbReference type="PROSITE" id="PS00469">
    <property type="entry name" value="NDPK"/>
    <property type="match status" value="1"/>
</dbReference>
<dbReference type="AlphaFoldDB" id="A0A3D4S335"/>
<sequence>MTEQTCVIIKPDGVRRRLVGRIIQCFEDADLTIVALKKTLLSSEVVKEHYEHLKDQPFFPKLCAFMTESPVILMILEGEDAVSRVRKIVGATNPLKADSGSIRGQFATDTTRNLVHASDSLDTAAIEIKRFFS</sequence>
<name>A0A3D4S335_9ENTE</name>
<evidence type="ECO:0000256" key="4">
    <source>
        <dbReference type="ARBA" id="ARBA00017632"/>
    </source>
</evidence>
<evidence type="ECO:0000256" key="5">
    <source>
        <dbReference type="ARBA" id="ARBA00022679"/>
    </source>
</evidence>
<dbReference type="STRING" id="1121105.GCA_000421665_01672"/>
<dbReference type="GO" id="GO:0006183">
    <property type="term" value="P:GTP biosynthetic process"/>
    <property type="evidence" value="ECO:0007669"/>
    <property type="project" value="InterPro"/>
</dbReference>
<feature type="active site" description="Pros-phosphohistidine intermediate" evidence="12">
    <location>
        <position position="116"/>
    </location>
</feature>
<evidence type="ECO:0000256" key="9">
    <source>
        <dbReference type="ARBA" id="ARBA00022840"/>
    </source>
</evidence>
<evidence type="ECO:0000256" key="7">
    <source>
        <dbReference type="ARBA" id="ARBA00022741"/>
    </source>
</evidence>
<keyword evidence="11" id="KW-0546">Nucleotide metabolism</keyword>
<feature type="binding site" evidence="12">
    <location>
        <position position="113"/>
    </location>
    <ligand>
        <name>ATP</name>
        <dbReference type="ChEBI" id="CHEBI:30616"/>
    </ligand>
</feature>
<accession>A0A3D4S335</accession>
<dbReference type="InterPro" id="IPR001564">
    <property type="entry name" value="Nucleoside_diP_kinase"/>
</dbReference>
<feature type="binding site" evidence="12">
    <location>
        <position position="86"/>
    </location>
    <ligand>
        <name>ATP</name>
        <dbReference type="ChEBI" id="CHEBI:30616"/>
    </ligand>
</feature>
<feature type="domain" description="Nucleoside diphosphate kinase-like" evidence="15">
    <location>
        <begin position="2"/>
        <end position="133"/>
    </location>
</feature>
<dbReference type="InterPro" id="IPR036850">
    <property type="entry name" value="NDK-like_dom_sf"/>
</dbReference>
<comment type="caution">
    <text evidence="16">The sequence shown here is derived from an EMBL/GenBank/DDBJ whole genome shotgun (WGS) entry which is preliminary data.</text>
</comment>
<dbReference type="EC" id="2.7.4.6" evidence="3 14"/>
<dbReference type="CDD" id="cd04413">
    <property type="entry name" value="NDPk_I"/>
    <property type="match status" value="1"/>
</dbReference>
<dbReference type="FunFam" id="3.30.70.141:FF:000003">
    <property type="entry name" value="Nucleoside diphosphate kinase"/>
    <property type="match status" value="1"/>
</dbReference>
<evidence type="ECO:0000256" key="3">
    <source>
        <dbReference type="ARBA" id="ARBA00012966"/>
    </source>
</evidence>
<evidence type="ECO:0000256" key="2">
    <source>
        <dbReference type="ARBA" id="ARBA00008142"/>
    </source>
</evidence>
<evidence type="ECO:0000256" key="8">
    <source>
        <dbReference type="ARBA" id="ARBA00022777"/>
    </source>
</evidence>
<keyword evidence="5 14" id="KW-0808">Transferase</keyword>
<feature type="binding site" evidence="12">
    <location>
        <position position="92"/>
    </location>
    <ligand>
        <name>ATP</name>
        <dbReference type="ChEBI" id="CHEBI:30616"/>
    </ligand>
</feature>
<dbReference type="SUPFAM" id="SSF54919">
    <property type="entry name" value="Nucleoside diphosphate kinase, NDK"/>
    <property type="match status" value="1"/>
</dbReference>
<proteinExistence type="inferred from homology"/>
<keyword evidence="10" id="KW-0460">Magnesium</keyword>
<dbReference type="PROSITE" id="PS51374">
    <property type="entry name" value="NDPK_LIKE"/>
    <property type="match status" value="1"/>
</dbReference>
<comment type="similarity">
    <text evidence="2 12 13">Belongs to the NDK family.</text>
</comment>
<dbReference type="Gene3D" id="3.30.70.141">
    <property type="entry name" value="Nucleoside diphosphate kinase-like domain"/>
    <property type="match status" value="1"/>
</dbReference>
<keyword evidence="6" id="KW-0479">Metal-binding</keyword>
<comment type="cofactor">
    <cofactor evidence="1">
        <name>Mg(2+)</name>
        <dbReference type="ChEBI" id="CHEBI:18420"/>
    </cofactor>
</comment>
<evidence type="ECO:0000256" key="14">
    <source>
        <dbReference type="RuleBase" id="RU004013"/>
    </source>
</evidence>
<evidence type="ECO:0000256" key="13">
    <source>
        <dbReference type="RuleBase" id="RU004011"/>
    </source>
</evidence>
<reference evidence="16 17" key="1">
    <citation type="journal article" date="2018" name="Nat. Biotechnol.">
        <title>A standardized bacterial taxonomy based on genome phylogeny substantially revises the tree of life.</title>
        <authorList>
            <person name="Parks D.H."/>
            <person name="Chuvochina M."/>
            <person name="Waite D.W."/>
            <person name="Rinke C."/>
            <person name="Skarshewski A."/>
            <person name="Chaumeil P.A."/>
            <person name="Hugenholtz P."/>
        </authorList>
    </citation>
    <scope>NUCLEOTIDE SEQUENCE [LARGE SCALE GENOMIC DNA]</scope>
    <source>
        <strain evidence="16">UBA11306</strain>
    </source>
</reference>
<evidence type="ECO:0000313" key="16">
    <source>
        <dbReference type="EMBL" id="HCS93244.1"/>
    </source>
</evidence>
<keyword evidence="7 14" id="KW-0547">Nucleotide-binding</keyword>
<dbReference type="GO" id="GO:0005524">
    <property type="term" value="F:ATP binding"/>
    <property type="evidence" value="ECO:0007669"/>
    <property type="project" value="UniProtKB-KW"/>
</dbReference>
<organism evidence="16 17">
    <name type="scientific">Bavariicoccus seileri</name>
    <dbReference type="NCBI Taxonomy" id="549685"/>
    <lineage>
        <taxon>Bacteria</taxon>
        <taxon>Bacillati</taxon>
        <taxon>Bacillota</taxon>
        <taxon>Bacilli</taxon>
        <taxon>Lactobacillales</taxon>
        <taxon>Enterococcaceae</taxon>
        <taxon>Bavariicoccus</taxon>
    </lineage>
</organism>
<dbReference type="PRINTS" id="PR01243">
    <property type="entry name" value="NUCDPKINASE"/>
</dbReference>
<comment type="catalytic activity">
    <reaction evidence="14">
        <text>a 2'-deoxyribonucleoside 5'-diphosphate + ATP = a 2'-deoxyribonucleoside 5'-triphosphate + ADP</text>
        <dbReference type="Rhea" id="RHEA:44640"/>
        <dbReference type="ChEBI" id="CHEBI:30616"/>
        <dbReference type="ChEBI" id="CHEBI:61560"/>
        <dbReference type="ChEBI" id="CHEBI:73316"/>
        <dbReference type="ChEBI" id="CHEBI:456216"/>
        <dbReference type="EC" id="2.7.4.6"/>
    </reaction>
</comment>
<dbReference type="NCBIfam" id="NF001908">
    <property type="entry name" value="PRK00668.1"/>
    <property type="match status" value="1"/>
</dbReference>
<gene>
    <name evidence="16" type="ORF">DIW15_00860</name>
</gene>
<evidence type="ECO:0000256" key="1">
    <source>
        <dbReference type="ARBA" id="ARBA00001946"/>
    </source>
</evidence>
<dbReference type="GO" id="GO:0006241">
    <property type="term" value="P:CTP biosynthetic process"/>
    <property type="evidence" value="ECO:0007669"/>
    <property type="project" value="InterPro"/>
</dbReference>
<keyword evidence="8 14" id="KW-0418">Kinase</keyword>
<dbReference type="GO" id="GO:0004550">
    <property type="term" value="F:nucleoside diphosphate kinase activity"/>
    <property type="evidence" value="ECO:0007669"/>
    <property type="project" value="UniProtKB-EC"/>
</dbReference>
<evidence type="ECO:0000256" key="12">
    <source>
        <dbReference type="PROSITE-ProRule" id="PRU00706"/>
    </source>
</evidence>
<protein>
    <recommendedName>
        <fullName evidence="4 14">Nucleoside diphosphate kinase</fullName>
        <ecNumber evidence="3 14">2.7.4.6</ecNumber>
    </recommendedName>
</protein>
<keyword evidence="9 14" id="KW-0067">ATP-binding</keyword>
<evidence type="ECO:0000256" key="10">
    <source>
        <dbReference type="ARBA" id="ARBA00022842"/>
    </source>
</evidence>
<feature type="binding site" evidence="12">
    <location>
        <position position="103"/>
    </location>
    <ligand>
        <name>ATP</name>
        <dbReference type="ChEBI" id="CHEBI:30616"/>
    </ligand>
</feature>
<evidence type="ECO:0000256" key="11">
    <source>
        <dbReference type="ARBA" id="ARBA00023080"/>
    </source>
</evidence>
<evidence type="ECO:0000259" key="15">
    <source>
        <dbReference type="SMART" id="SM00562"/>
    </source>
</evidence>
<dbReference type="SMART" id="SM00562">
    <property type="entry name" value="NDK"/>
    <property type="match status" value="1"/>
</dbReference>